<organism evidence="2 3">
    <name type="scientific">Geodia barretti</name>
    <name type="common">Barrett's horny sponge</name>
    <dbReference type="NCBI Taxonomy" id="519541"/>
    <lineage>
        <taxon>Eukaryota</taxon>
        <taxon>Metazoa</taxon>
        <taxon>Porifera</taxon>
        <taxon>Demospongiae</taxon>
        <taxon>Heteroscleromorpha</taxon>
        <taxon>Tetractinellida</taxon>
        <taxon>Astrophorina</taxon>
        <taxon>Geodiidae</taxon>
        <taxon>Geodia</taxon>
    </lineage>
</organism>
<dbReference type="AlphaFoldDB" id="A0AA35X758"/>
<evidence type="ECO:0000256" key="1">
    <source>
        <dbReference type="SAM" id="MobiDB-lite"/>
    </source>
</evidence>
<keyword evidence="3" id="KW-1185">Reference proteome</keyword>
<comment type="caution">
    <text evidence="2">The sequence shown here is derived from an EMBL/GenBank/DDBJ whole genome shotgun (WGS) entry which is preliminary data.</text>
</comment>
<proteinExistence type="predicted"/>
<reference evidence="2" key="1">
    <citation type="submission" date="2023-03" db="EMBL/GenBank/DDBJ databases">
        <authorList>
            <person name="Steffen K."/>
            <person name="Cardenas P."/>
        </authorList>
    </citation>
    <scope>NUCLEOTIDE SEQUENCE</scope>
</reference>
<accession>A0AA35X758</accession>
<name>A0AA35X758_GEOBA</name>
<gene>
    <name evidence="2" type="ORF">GBAR_LOCUS25827</name>
</gene>
<dbReference type="Proteomes" id="UP001174909">
    <property type="component" value="Unassembled WGS sequence"/>
</dbReference>
<sequence>MGPGRGSEDAEESSQGEQASGEGSPSSKVTQKKAAKKLGVLLRDHGDKIDGDPTLKKAVVSFVADVAEKMSVLQVTQAVFDTLCDKVLSSVQHRDGGHQTAAVFRVSTELIRNMRSQPAYPSTREKTLIRYAGKYLVAIGLWVDLNAVLQQAASGELQQLKLEITSVSITPMAVLGSL</sequence>
<evidence type="ECO:0000313" key="3">
    <source>
        <dbReference type="Proteomes" id="UP001174909"/>
    </source>
</evidence>
<dbReference type="EMBL" id="CASHTH010003583">
    <property type="protein sequence ID" value="CAI8046719.1"/>
    <property type="molecule type" value="Genomic_DNA"/>
</dbReference>
<evidence type="ECO:0000313" key="2">
    <source>
        <dbReference type="EMBL" id="CAI8046719.1"/>
    </source>
</evidence>
<feature type="region of interest" description="Disordered" evidence="1">
    <location>
        <begin position="1"/>
        <end position="33"/>
    </location>
</feature>
<feature type="compositionally biased region" description="Low complexity" evidence="1">
    <location>
        <begin position="15"/>
        <end position="27"/>
    </location>
</feature>
<protein>
    <submittedName>
        <fullName evidence="2">Uncharacterized protein</fullName>
    </submittedName>
</protein>